<dbReference type="AlphaFoldDB" id="A0A4S8LUG4"/>
<name>A0A4S8LUG4_DENBC</name>
<protein>
    <submittedName>
        <fullName evidence="1">Uncharacterized protein</fullName>
    </submittedName>
</protein>
<evidence type="ECO:0000313" key="1">
    <source>
        <dbReference type="EMBL" id="THU92648.1"/>
    </source>
</evidence>
<sequence>MDIKITKTMRTELLSSKLTDDSDVFHMNFLNQYMNEDGHLGHLITGDSWKGKCDPLTRIYQSVLTGKGEACKAVTPVYAYQGTGSPPPITWSFHQVWSHQYWTQLTKEQQEKKTITVTKQTEKKYVVGPLDFCGTAVVVNHGNG</sequence>
<organism evidence="1 2">
    <name type="scientific">Dendrothele bispora (strain CBS 962.96)</name>
    <dbReference type="NCBI Taxonomy" id="1314807"/>
    <lineage>
        <taxon>Eukaryota</taxon>
        <taxon>Fungi</taxon>
        <taxon>Dikarya</taxon>
        <taxon>Basidiomycota</taxon>
        <taxon>Agaricomycotina</taxon>
        <taxon>Agaricomycetes</taxon>
        <taxon>Agaricomycetidae</taxon>
        <taxon>Agaricales</taxon>
        <taxon>Agaricales incertae sedis</taxon>
        <taxon>Dendrothele</taxon>
    </lineage>
</organism>
<keyword evidence="2" id="KW-1185">Reference proteome</keyword>
<evidence type="ECO:0000313" key="2">
    <source>
        <dbReference type="Proteomes" id="UP000297245"/>
    </source>
</evidence>
<reference evidence="1 2" key="1">
    <citation type="journal article" date="2019" name="Nat. Ecol. Evol.">
        <title>Megaphylogeny resolves global patterns of mushroom evolution.</title>
        <authorList>
            <person name="Varga T."/>
            <person name="Krizsan K."/>
            <person name="Foldi C."/>
            <person name="Dima B."/>
            <person name="Sanchez-Garcia M."/>
            <person name="Sanchez-Ramirez S."/>
            <person name="Szollosi G.J."/>
            <person name="Szarkandi J.G."/>
            <person name="Papp V."/>
            <person name="Albert L."/>
            <person name="Andreopoulos W."/>
            <person name="Angelini C."/>
            <person name="Antonin V."/>
            <person name="Barry K.W."/>
            <person name="Bougher N.L."/>
            <person name="Buchanan P."/>
            <person name="Buyck B."/>
            <person name="Bense V."/>
            <person name="Catcheside P."/>
            <person name="Chovatia M."/>
            <person name="Cooper J."/>
            <person name="Damon W."/>
            <person name="Desjardin D."/>
            <person name="Finy P."/>
            <person name="Geml J."/>
            <person name="Haridas S."/>
            <person name="Hughes K."/>
            <person name="Justo A."/>
            <person name="Karasinski D."/>
            <person name="Kautmanova I."/>
            <person name="Kiss B."/>
            <person name="Kocsube S."/>
            <person name="Kotiranta H."/>
            <person name="LaButti K.M."/>
            <person name="Lechner B.E."/>
            <person name="Liimatainen K."/>
            <person name="Lipzen A."/>
            <person name="Lukacs Z."/>
            <person name="Mihaltcheva S."/>
            <person name="Morgado L.N."/>
            <person name="Niskanen T."/>
            <person name="Noordeloos M.E."/>
            <person name="Ohm R.A."/>
            <person name="Ortiz-Santana B."/>
            <person name="Ovrebo C."/>
            <person name="Racz N."/>
            <person name="Riley R."/>
            <person name="Savchenko A."/>
            <person name="Shiryaev A."/>
            <person name="Soop K."/>
            <person name="Spirin V."/>
            <person name="Szebenyi C."/>
            <person name="Tomsovsky M."/>
            <person name="Tulloss R.E."/>
            <person name="Uehling J."/>
            <person name="Grigoriev I.V."/>
            <person name="Vagvolgyi C."/>
            <person name="Papp T."/>
            <person name="Martin F.M."/>
            <person name="Miettinen O."/>
            <person name="Hibbett D.S."/>
            <person name="Nagy L.G."/>
        </authorList>
    </citation>
    <scope>NUCLEOTIDE SEQUENCE [LARGE SCALE GENOMIC DNA]</scope>
    <source>
        <strain evidence="1 2">CBS 962.96</strain>
    </source>
</reference>
<accession>A0A4S8LUG4</accession>
<dbReference type="Proteomes" id="UP000297245">
    <property type="component" value="Unassembled WGS sequence"/>
</dbReference>
<gene>
    <name evidence="1" type="ORF">K435DRAFT_800321</name>
</gene>
<proteinExistence type="predicted"/>
<dbReference type="EMBL" id="ML179272">
    <property type="protein sequence ID" value="THU92648.1"/>
    <property type="molecule type" value="Genomic_DNA"/>
</dbReference>